<evidence type="ECO:0000256" key="5">
    <source>
        <dbReference type="HAMAP-Rule" id="MF_02114"/>
    </source>
</evidence>
<feature type="binding site" evidence="5">
    <location>
        <position position="160"/>
    </location>
    <ligand>
        <name>phosphoenolpyruvate</name>
        <dbReference type="ChEBI" id="CHEBI:58702"/>
    </ligand>
</feature>
<evidence type="ECO:0000256" key="3">
    <source>
        <dbReference type="ARBA" id="ARBA00022741"/>
    </source>
</evidence>
<dbReference type="InterPro" id="IPR029044">
    <property type="entry name" value="Nucleotide-diphossugar_trans"/>
</dbReference>
<evidence type="ECO:0000256" key="4">
    <source>
        <dbReference type="ARBA" id="ARBA00023134"/>
    </source>
</evidence>
<dbReference type="EMBL" id="RKHY01000001">
    <property type="protein sequence ID" value="ROS39588.1"/>
    <property type="molecule type" value="Genomic_DNA"/>
</dbReference>
<name>A0A3N2GSM0_9PSEU</name>
<keyword evidence="4 5" id="KW-0342">GTP-binding</keyword>
<keyword evidence="3 5" id="KW-0547">Nucleotide-binding</keyword>
<feature type="binding site" evidence="5">
    <location>
        <position position="141"/>
    </location>
    <ligand>
        <name>phosphoenolpyruvate</name>
        <dbReference type="ChEBI" id="CHEBI:58702"/>
    </ligand>
</feature>
<comment type="pathway">
    <text evidence="5">Cofactor biosynthesis; coenzyme F420 biosynthesis.</text>
</comment>
<dbReference type="InterPro" id="IPR002835">
    <property type="entry name" value="CofC"/>
</dbReference>
<dbReference type="RefSeq" id="WP_020421983.1">
    <property type="nucleotide sequence ID" value="NZ_JBHXOR010000026.1"/>
</dbReference>
<dbReference type="AlphaFoldDB" id="A0A3N2GSM0"/>
<dbReference type="HAMAP" id="MF_02114">
    <property type="entry name" value="CofC"/>
    <property type="match status" value="1"/>
</dbReference>
<dbReference type="PANTHER" id="PTHR40392">
    <property type="entry name" value="2-PHOSPHO-L-LACTATE GUANYLYLTRANSFERASE"/>
    <property type="match status" value="1"/>
</dbReference>
<dbReference type="PANTHER" id="PTHR40392:SF1">
    <property type="entry name" value="2-PHOSPHO-L-LACTATE GUANYLYLTRANSFERASE"/>
    <property type="match status" value="1"/>
</dbReference>
<sequence length="211" mass="21497">MPVPVEISGLIVPLKPPRAGKSRLRGAVDERDHAALVLALAWDTLAAATDAGVRLLVVAADPAAVSGLRRPGVEVVGERGDGDLNSALRQGEALLRQRDPDAVVGAIQADLPALRPAELAAALAAAEGRRVFVADADGTGTTLLLSEPGGPLDPRFGAGSAAAHAGSGAVPLELDLPTLRRDVDTPADLAEACRLGVGDRTRAVLCSREVA</sequence>
<comment type="caution">
    <text evidence="6">The sequence shown here is derived from an EMBL/GenBank/DDBJ whole genome shotgun (WGS) entry which is preliminary data.</text>
</comment>
<comment type="similarity">
    <text evidence="5">Belongs to the CofC family.</text>
</comment>
<dbReference type="EC" id="2.7.7.105" evidence="5"/>
<reference evidence="6 7" key="1">
    <citation type="submission" date="2018-11" db="EMBL/GenBank/DDBJ databases">
        <title>Sequencing the genomes of 1000 actinobacteria strains.</title>
        <authorList>
            <person name="Klenk H.-P."/>
        </authorList>
    </citation>
    <scope>NUCLEOTIDE SEQUENCE [LARGE SCALE GENOMIC DNA]</scope>
    <source>
        <strain evidence="6 7">DSM 44348</strain>
    </source>
</reference>
<dbReference type="Proteomes" id="UP000274843">
    <property type="component" value="Unassembled WGS sequence"/>
</dbReference>
<gene>
    <name evidence="5" type="primary">fbiD</name>
    <name evidence="6" type="ORF">EDD35_1894</name>
</gene>
<evidence type="ECO:0000256" key="1">
    <source>
        <dbReference type="ARBA" id="ARBA00022679"/>
    </source>
</evidence>
<evidence type="ECO:0000313" key="7">
    <source>
        <dbReference type="Proteomes" id="UP000274843"/>
    </source>
</evidence>
<dbReference type="GO" id="GO:0043814">
    <property type="term" value="F:phospholactate guanylyltransferase activity"/>
    <property type="evidence" value="ECO:0007669"/>
    <property type="project" value="InterPro"/>
</dbReference>
<proteinExistence type="inferred from homology"/>
<dbReference type="Gene3D" id="3.90.550.10">
    <property type="entry name" value="Spore Coat Polysaccharide Biosynthesis Protein SpsA, Chain A"/>
    <property type="match status" value="1"/>
</dbReference>
<comment type="catalytic activity">
    <reaction evidence="5">
        <text>phosphoenolpyruvate + GTP + H(+) = enolpyruvoyl-2-diphospho-5'-guanosine + diphosphate</text>
        <dbReference type="Rhea" id="RHEA:30519"/>
        <dbReference type="ChEBI" id="CHEBI:15378"/>
        <dbReference type="ChEBI" id="CHEBI:33019"/>
        <dbReference type="ChEBI" id="CHEBI:37565"/>
        <dbReference type="ChEBI" id="CHEBI:58702"/>
        <dbReference type="ChEBI" id="CHEBI:143701"/>
        <dbReference type="EC" id="2.7.7.105"/>
    </reaction>
</comment>
<dbReference type="SUPFAM" id="SSF53448">
    <property type="entry name" value="Nucleotide-diphospho-sugar transferases"/>
    <property type="match status" value="1"/>
</dbReference>
<dbReference type="GO" id="GO:0005525">
    <property type="term" value="F:GTP binding"/>
    <property type="evidence" value="ECO:0007669"/>
    <property type="project" value="UniProtKB-KW"/>
</dbReference>
<evidence type="ECO:0000313" key="6">
    <source>
        <dbReference type="EMBL" id="ROS39588.1"/>
    </source>
</evidence>
<keyword evidence="2 5" id="KW-0548">Nucleotidyltransferase</keyword>
<dbReference type="GeneID" id="301843315"/>
<dbReference type="NCBIfam" id="TIGR03552">
    <property type="entry name" value="F420_cofC"/>
    <property type="match status" value="1"/>
</dbReference>
<comment type="function">
    <text evidence="5">Guanylyltransferase that catalyzes the activation of phosphoenolpyruvate (PEP) as enolpyruvoyl-2-diphospho-5'-guanosine, via the condensation of PEP with GTP. It is involved in the biosynthesis of coenzyme F420, a hydride carrier cofactor.</text>
</comment>
<dbReference type="Pfam" id="PF01983">
    <property type="entry name" value="CofC"/>
    <property type="match status" value="1"/>
</dbReference>
<dbReference type="GO" id="GO:0052645">
    <property type="term" value="P:F420-0 metabolic process"/>
    <property type="evidence" value="ECO:0007669"/>
    <property type="project" value="UniProtKB-UniRule"/>
</dbReference>
<feature type="binding site" evidence="5">
    <location>
        <position position="157"/>
    </location>
    <ligand>
        <name>phosphoenolpyruvate</name>
        <dbReference type="ChEBI" id="CHEBI:58702"/>
    </ligand>
</feature>
<keyword evidence="7" id="KW-1185">Reference proteome</keyword>
<protein>
    <recommendedName>
        <fullName evidence="5">Phosphoenolpyruvate guanylyltransferase</fullName>
        <shortName evidence="5">PEP guanylyltransferase</shortName>
        <ecNumber evidence="5">2.7.7.105</ecNumber>
    </recommendedName>
</protein>
<dbReference type="UniPathway" id="UPA00071"/>
<evidence type="ECO:0000256" key="2">
    <source>
        <dbReference type="ARBA" id="ARBA00022695"/>
    </source>
</evidence>
<accession>A0A3N2GSM0</accession>
<keyword evidence="1 5" id="KW-0808">Transferase</keyword>
<organism evidence="6 7">
    <name type="scientific">Amycolatopsis thermoflava</name>
    <dbReference type="NCBI Taxonomy" id="84480"/>
    <lineage>
        <taxon>Bacteria</taxon>
        <taxon>Bacillati</taxon>
        <taxon>Actinomycetota</taxon>
        <taxon>Actinomycetes</taxon>
        <taxon>Pseudonocardiales</taxon>
        <taxon>Pseudonocardiaceae</taxon>
        <taxon>Amycolatopsis</taxon>
        <taxon>Amycolatopsis methanolica group</taxon>
    </lineage>
</organism>